<accession>A0A165QT41</accession>
<evidence type="ECO:0000313" key="1">
    <source>
        <dbReference type="EMBL" id="KZE76452.1"/>
    </source>
</evidence>
<dbReference type="Proteomes" id="UP000076563">
    <property type="component" value="Unassembled WGS sequence"/>
</dbReference>
<dbReference type="STRING" id="1007103.GCA_000213315_06929"/>
<dbReference type="AlphaFoldDB" id="A0A165QT41"/>
<name>A0A165QT41_9BACL</name>
<gene>
    <name evidence="1" type="ORF">AV654_23615</name>
</gene>
<comment type="caution">
    <text evidence="1">The sequence shown here is derived from an EMBL/GenBank/DDBJ whole genome shotgun (WGS) entry which is preliminary data.</text>
</comment>
<dbReference type="OrthoDB" id="2680436at2"/>
<keyword evidence="2" id="KW-1185">Reference proteome</keyword>
<reference evidence="2" key="1">
    <citation type="submission" date="2016-01" db="EMBL/GenBank/DDBJ databases">
        <title>Draft genome of Chromobacterium sp. F49.</title>
        <authorList>
            <person name="Hong K.W."/>
        </authorList>
    </citation>
    <scope>NUCLEOTIDE SEQUENCE [LARGE SCALE GENOMIC DNA]</scope>
    <source>
        <strain evidence="2">M63</strain>
    </source>
</reference>
<sequence length="156" mass="17577">MSDFWLVPLSWNGETAVLGGGRLRLEPEDLRMRFLETMGRIHPRLLMMFKAHLLPEDESGEVCGTEELPFALAQSGDIRLSAAESSEAMNDDVGEHPTWRLSHCAEAYLNRILTAREAAALLRQAEADPESEAERWLDAMRTWTAGGRQVILLRED</sequence>
<organism evidence="1 2">
    <name type="scientific">Paenibacillus elgii</name>
    <dbReference type="NCBI Taxonomy" id="189691"/>
    <lineage>
        <taxon>Bacteria</taxon>
        <taxon>Bacillati</taxon>
        <taxon>Bacillota</taxon>
        <taxon>Bacilli</taxon>
        <taxon>Bacillales</taxon>
        <taxon>Paenibacillaceae</taxon>
        <taxon>Paenibacillus</taxon>
    </lineage>
</organism>
<protein>
    <submittedName>
        <fullName evidence="1">Uncharacterized protein</fullName>
    </submittedName>
</protein>
<dbReference type="EMBL" id="LQRA01000067">
    <property type="protein sequence ID" value="KZE76452.1"/>
    <property type="molecule type" value="Genomic_DNA"/>
</dbReference>
<proteinExistence type="predicted"/>
<evidence type="ECO:0000313" key="2">
    <source>
        <dbReference type="Proteomes" id="UP000076563"/>
    </source>
</evidence>
<dbReference type="RefSeq" id="WP_063184267.1">
    <property type="nucleotide sequence ID" value="NZ_LQRA01000067.1"/>
</dbReference>